<dbReference type="InterPro" id="IPR000515">
    <property type="entry name" value="MetI-like"/>
</dbReference>
<dbReference type="InterPro" id="IPR035906">
    <property type="entry name" value="MetI-like_sf"/>
</dbReference>
<keyword evidence="5 7" id="KW-1133">Transmembrane helix</keyword>
<dbReference type="InterPro" id="IPR051393">
    <property type="entry name" value="ABC_transporter_permease"/>
</dbReference>
<name>A0ABN4TAR8_9CLOT</name>
<dbReference type="Proteomes" id="UP000177894">
    <property type="component" value="Chromosome"/>
</dbReference>
<feature type="transmembrane region" description="Helical" evidence="7">
    <location>
        <begin position="214"/>
        <end position="233"/>
    </location>
</feature>
<evidence type="ECO:0000256" key="7">
    <source>
        <dbReference type="RuleBase" id="RU363032"/>
    </source>
</evidence>
<dbReference type="PANTHER" id="PTHR30193">
    <property type="entry name" value="ABC TRANSPORTER PERMEASE PROTEIN"/>
    <property type="match status" value="1"/>
</dbReference>
<dbReference type="CDD" id="cd06261">
    <property type="entry name" value="TM_PBP2"/>
    <property type="match status" value="1"/>
</dbReference>
<keyword evidence="4 7" id="KW-0812">Transmembrane</keyword>
<keyword evidence="3" id="KW-1003">Cell membrane</keyword>
<evidence type="ECO:0000313" key="10">
    <source>
        <dbReference type="Proteomes" id="UP000177894"/>
    </source>
</evidence>
<dbReference type="SUPFAM" id="SSF160964">
    <property type="entry name" value="MalF N-terminal region-like"/>
    <property type="match status" value="1"/>
</dbReference>
<dbReference type="Gene3D" id="1.10.3720.10">
    <property type="entry name" value="MetI-like"/>
    <property type="match status" value="1"/>
</dbReference>
<feature type="transmembrane region" description="Helical" evidence="7">
    <location>
        <begin position="81"/>
        <end position="103"/>
    </location>
</feature>
<evidence type="ECO:0000256" key="4">
    <source>
        <dbReference type="ARBA" id="ARBA00022692"/>
    </source>
</evidence>
<dbReference type="SUPFAM" id="SSF161098">
    <property type="entry name" value="MetI-like"/>
    <property type="match status" value="1"/>
</dbReference>
<keyword evidence="6 7" id="KW-0472">Membrane</keyword>
<feature type="transmembrane region" description="Helical" evidence="7">
    <location>
        <begin position="20"/>
        <end position="39"/>
    </location>
</feature>
<feature type="transmembrane region" description="Helical" evidence="7">
    <location>
        <begin position="270"/>
        <end position="293"/>
    </location>
</feature>
<keyword evidence="2 7" id="KW-0813">Transport</keyword>
<accession>A0ABN4TAR8</accession>
<organism evidence="9 10">
    <name type="scientific">Clostridium formicaceticum</name>
    <dbReference type="NCBI Taxonomy" id="1497"/>
    <lineage>
        <taxon>Bacteria</taxon>
        <taxon>Bacillati</taxon>
        <taxon>Bacillota</taxon>
        <taxon>Clostridia</taxon>
        <taxon>Eubacteriales</taxon>
        <taxon>Clostridiaceae</taxon>
        <taxon>Clostridium</taxon>
    </lineage>
</organism>
<evidence type="ECO:0000256" key="3">
    <source>
        <dbReference type="ARBA" id="ARBA00022475"/>
    </source>
</evidence>
<comment type="similarity">
    <text evidence="7">Belongs to the binding-protein-dependent transport system permease family.</text>
</comment>
<feature type="transmembrane region" description="Helical" evidence="7">
    <location>
        <begin position="115"/>
        <end position="134"/>
    </location>
</feature>
<feature type="domain" description="ABC transmembrane type-1" evidence="8">
    <location>
        <begin position="77"/>
        <end position="289"/>
    </location>
</feature>
<dbReference type="Pfam" id="PF00528">
    <property type="entry name" value="BPD_transp_1"/>
    <property type="match status" value="1"/>
</dbReference>
<evidence type="ECO:0000256" key="6">
    <source>
        <dbReference type="ARBA" id="ARBA00023136"/>
    </source>
</evidence>
<dbReference type="EMBL" id="CP017603">
    <property type="protein sequence ID" value="AOY77666.1"/>
    <property type="molecule type" value="Genomic_DNA"/>
</dbReference>
<proteinExistence type="inferred from homology"/>
<evidence type="ECO:0000256" key="2">
    <source>
        <dbReference type="ARBA" id="ARBA00022448"/>
    </source>
</evidence>
<evidence type="ECO:0000259" key="8">
    <source>
        <dbReference type="PROSITE" id="PS50928"/>
    </source>
</evidence>
<comment type="subcellular location">
    <subcellularLocation>
        <location evidence="1 7">Cell membrane</location>
        <topology evidence="1 7">Multi-pass membrane protein</topology>
    </subcellularLocation>
</comment>
<protein>
    <submittedName>
        <fullName evidence="9">ABC transporter permease</fullName>
    </submittedName>
</protein>
<keyword evidence="10" id="KW-1185">Reference proteome</keyword>
<feature type="transmembrane region" description="Helical" evidence="7">
    <location>
        <begin position="162"/>
        <end position="185"/>
    </location>
</feature>
<evidence type="ECO:0000256" key="1">
    <source>
        <dbReference type="ARBA" id="ARBA00004651"/>
    </source>
</evidence>
<gene>
    <name evidence="9" type="ORF">BJL90_18470</name>
</gene>
<reference evidence="9 10" key="1">
    <citation type="submission" date="2016-10" db="EMBL/GenBank/DDBJ databases">
        <title>Complete Genome Sequence of Acetogen Clostridium formicoaceticum ATCC 27076.</title>
        <authorList>
            <person name="Bao T."/>
            <person name="Cheng C."/>
            <person name="Zhao J."/>
            <person name="Yang S.-T."/>
            <person name="Wang J."/>
            <person name="Wang M."/>
        </authorList>
    </citation>
    <scope>NUCLEOTIDE SEQUENCE [LARGE SCALE GENOMIC DNA]</scope>
    <source>
        <strain evidence="9 10">ATCC 27076</strain>
    </source>
</reference>
<dbReference type="PANTHER" id="PTHR30193:SF37">
    <property type="entry name" value="INNER MEMBRANE ABC TRANSPORTER PERMEASE PROTEIN YCJO"/>
    <property type="match status" value="1"/>
</dbReference>
<evidence type="ECO:0000313" key="9">
    <source>
        <dbReference type="EMBL" id="AOY77666.1"/>
    </source>
</evidence>
<sequence length="300" mass="34705">MIEMRKIWKNNSFQRNFYAWVLLFPSLIFITLFTFYPIIKTLHLSFFRLDLGTPQGIYMGLGNFRGMLEDEVFWKVLKNNIWFAAGTIPISMGMGMLMALVLNKAMVGRSWLRTFFFYPTVIPMIAIANIWLFIYTPEYGLLNHILSWAGMGRVNWLGNPNIVMWAMIIMVIWKESGFFMIFYLAGLQNISRELYEATEIDGASSITVFRKITFPLLMPTTLFIFIIALTNSFKLVDHLVIMTQGGPNNASNLLLYYIYETAFKFWDQGVASALTVIMLVIMVIIASIQFFGLDKKIYYS</sequence>
<evidence type="ECO:0000256" key="5">
    <source>
        <dbReference type="ARBA" id="ARBA00022989"/>
    </source>
</evidence>
<dbReference type="PROSITE" id="PS50928">
    <property type="entry name" value="ABC_TM1"/>
    <property type="match status" value="1"/>
</dbReference>